<dbReference type="SUPFAM" id="SSF82693">
    <property type="entry name" value="Multidrug efflux transporter AcrB pore domain, PN1, PN2, PC1 and PC2 subdomains"/>
    <property type="match status" value="4"/>
</dbReference>
<feature type="transmembrane region" description="Helical" evidence="11">
    <location>
        <begin position="12"/>
        <end position="32"/>
    </location>
</feature>
<keyword evidence="10" id="KW-1134">Transmembrane beta strand</keyword>
<keyword evidence="4" id="KW-0813">Transport</keyword>
<evidence type="ECO:0000256" key="5">
    <source>
        <dbReference type="ARBA" id="ARBA00022475"/>
    </source>
</evidence>
<evidence type="ECO:0000256" key="10">
    <source>
        <dbReference type="RuleBase" id="RU362097"/>
    </source>
</evidence>
<feature type="transmembrane region" description="Helical" evidence="11">
    <location>
        <begin position="920"/>
        <end position="945"/>
    </location>
</feature>
<dbReference type="GO" id="GO:0015562">
    <property type="term" value="F:efflux transmembrane transporter activity"/>
    <property type="evidence" value="ECO:0007669"/>
    <property type="project" value="InterPro"/>
</dbReference>
<dbReference type="SUPFAM" id="SSF82866">
    <property type="entry name" value="Multidrug efflux transporter AcrB transmembrane domain"/>
    <property type="match status" value="2"/>
</dbReference>
<evidence type="ECO:0000256" key="4">
    <source>
        <dbReference type="ARBA" id="ARBA00022448"/>
    </source>
</evidence>
<keyword evidence="13" id="KW-1185">Reference proteome</keyword>
<feature type="transmembrane region" description="Helical" evidence="11">
    <location>
        <begin position="869"/>
        <end position="887"/>
    </location>
</feature>
<dbReference type="GO" id="GO:0009636">
    <property type="term" value="P:response to toxic substance"/>
    <property type="evidence" value="ECO:0007669"/>
    <property type="project" value="UniProtKB-ARBA"/>
</dbReference>
<dbReference type="Gene3D" id="2.20.200.10">
    <property type="entry name" value="Outer membrane efflux proteins (OEP)"/>
    <property type="match status" value="1"/>
</dbReference>
<dbReference type="Proteomes" id="UP000294498">
    <property type="component" value="Unassembled WGS sequence"/>
</dbReference>
<reference evidence="12 13" key="1">
    <citation type="submission" date="2019-03" db="EMBL/GenBank/DDBJ databases">
        <title>Genomic Encyclopedia of Type Strains, Phase IV (KMG-IV): sequencing the most valuable type-strain genomes for metagenomic binning, comparative biology and taxonomic classification.</title>
        <authorList>
            <person name="Goeker M."/>
        </authorList>
    </citation>
    <scope>NUCLEOTIDE SEQUENCE [LARGE SCALE GENOMIC DNA]</scope>
    <source>
        <strain evidence="12 13">DSM 100059</strain>
    </source>
</reference>
<dbReference type="FunFam" id="1.20.1640.10:FF:000001">
    <property type="entry name" value="Efflux pump membrane transporter"/>
    <property type="match status" value="1"/>
</dbReference>
<feature type="transmembrane region" description="Helical" evidence="11">
    <location>
        <begin position="364"/>
        <end position="384"/>
    </location>
</feature>
<dbReference type="InterPro" id="IPR003423">
    <property type="entry name" value="OMP_efflux"/>
</dbReference>
<dbReference type="Pfam" id="PF00873">
    <property type="entry name" value="ACR_tran"/>
    <property type="match status" value="1"/>
</dbReference>
<dbReference type="Pfam" id="PF02321">
    <property type="entry name" value="OEP"/>
    <property type="match status" value="2"/>
</dbReference>
<feature type="transmembrane region" description="Helical" evidence="11">
    <location>
        <begin position="436"/>
        <end position="458"/>
    </location>
</feature>
<dbReference type="InterPro" id="IPR004764">
    <property type="entry name" value="MdtF-like"/>
</dbReference>
<keyword evidence="8 11" id="KW-1133">Transmembrane helix</keyword>
<evidence type="ECO:0000256" key="6">
    <source>
        <dbReference type="ARBA" id="ARBA00022519"/>
    </source>
</evidence>
<sequence>MLKIFIRRPVLSTVISVIIVLLGIVGMVQLPVAQYPDISPPTIQVSATYTGANADVVLKSVIVPLEEAINGVEGMSYMTSTATNTGSATISVYFRVGTNPDMDAVNVQNRVSSATSLLPATVSQAGVTVNKQQSSLLLIASLYSDNPAYDGTFLQNYAEINILPQLKRLNGVGNASVFGSRKYSMRIWLKPDKMAAYKLTPQDVNDALSEQNMEAAPGKFGENSDQSFQYVIRYTGQLKSVPEFSNIIVKASSDGGLVRLSDVARVELGAQDYSVYGLAQGKPAAMLAVSQIPGSNARSVILASEKVLEQAAGSLPAGVHYQVDVDINKFLDASIEKVVRTLVECFALVFLVIFIFLQDVRSTIIHGVSVPVAITGTFFFLYLFGYSINLLTLFALVLAIGIVVDDAIVVVEAVHAKLEQGYRSPRKAAIDAMGEISGAIVSITLVMSAVFIPVTFIGGSTGVFFKQFGVTLAVAILISAINALTLCPALAALFLKPLHEEEGATIKRRFQQGFNAAYAAMAEKYSRCVRFLTHRTWIAAIAVLFFGTGFYLLFTYTPSSFVPDEDMGVVFVNITLPPASSLERSGQVADTLDKMLSTVPGVERSIRLVGQNFLAGSGSSYAILILELKDWGKRKGITNNDVIQEINRRTAHFKDADLLSFSLPTITGFSNSGGFEFQLEDKGGHSTAEFYQVAQSFLAGLRKRPEIMFASTPFNPNFPQYLMEVNVARCKQANISVSSLLNTISIYYGASYASNFTEFGKQYRVMVQADTAYRASIEGLNKIYIRVTDSGMAPVSSFISMHRVYGPESISRFNLFSSMSVSGSPSPAYSTGQALQAIRDVAARSLPSGYGYEFSGISLEEENSGTQTVYIFILSLVFVYFILSGLYESYLLPLAVLLSLPVGLTGQLLFARLFGLDKNIYMQVCMVMLIGLLSKNAILIVEFAIDRRRLGMPLVQSAIEGAQARLRPILMTSFAFIFGLMPLMFSSGVGAHGNRSIGTGAIGGMLTGTILGVFLTPVLYVLFQGLQERFSGPARPLDEPEDEHNPIPIRPLMVILFAGLFFSSCKVTQPYSKPATALPTHYRDQAMVDTTTLATLPWRSLFSDPKLQALIQEGLSANLDIKSAIETIHSSEATLQQSRAALLPSLSADAGATIQKLSSAQTYGISVPSSPVYQVYLSSSWEADIWGKLKSSKKAALAGFYQSVAALQGVQTKLIADIADDYYTLLAYDAELTITHATIDNRKQDVETMRALLDGDVVTAADVVESEANLHSAEVSQYDIESQIRTTENALSVLLGRPAGPIDRSTLESQIPLRNLETGIPSQLLRNRPDILQAEYAYREAFETTNAARAYFYPTLSITAEGGLYAMAVKDFFSAGNLFGELAGGLTQPIFQQGTNKARLKQAKASQAKALNDYQSTLLNAGAEVSNDLFSYEQAIHKQVVRSAQIESLKKAVDYTHELLKYTANTNYNDVLTSEQNLLTAQLNGVADKLQELQAIVDLYVALGGGWQPGNP</sequence>
<proteinExistence type="inferred from homology"/>
<dbReference type="PRINTS" id="PR00702">
    <property type="entry name" value="ACRIFLAVINRP"/>
</dbReference>
<dbReference type="PANTHER" id="PTHR32063">
    <property type="match status" value="1"/>
</dbReference>
<comment type="caution">
    <text evidence="12">The sequence shown here is derived from an EMBL/GenBank/DDBJ whole genome shotgun (WGS) entry which is preliminary data.</text>
</comment>
<dbReference type="Gene3D" id="3.30.70.1440">
    <property type="entry name" value="Multidrug efflux transporter AcrB pore domain"/>
    <property type="match status" value="1"/>
</dbReference>
<dbReference type="Gene3D" id="3.30.70.1430">
    <property type="entry name" value="Multidrug efflux transporter AcrB pore domain"/>
    <property type="match status" value="2"/>
</dbReference>
<feature type="transmembrane region" description="Helical" evidence="11">
    <location>
        <begin position="338"/>
        <end position="357"/>
    </location>
</feature>
<dbReference type="NCBIfam" id="TIGR01845">
    <property type="entry name" value="outer_NodT"/>
    <property type="match status" value="1"/>
</dbReference>
<accession>A0A4R8DI17</accession>
<comment type="similarity">
    <text evidence="2 10">Belongs to the outer membrane factor (OMF) (TC 1.B.17) family.</text>
</comment>
<name>A0A4R8DI17_9BACT</name>
<dbReference type="Gene3D" id="3.30.70.1320">
    <property type="entry name" value="Multidrug efflux transporter AcrB pore domain like"/>
    <property type="match status" value="1"/>
</dbReference>
<feature type="transmembrane region" description="Helical" evidence="11">
    <location>
        <begin position="470"/>
        <end position="495"/>
    </location>
</feature>
<evidence type="ECO:0000256" key="1">
    <source>
        <dbReference type="ARBA" id="ARBA00004429"/>
    </source>
</evidence>
<comment type="subcellular location">
    <subcellularLocation>
        <location evidence="1">Cell inner membrane</location>
        <topology evidence="1">Multi-pass membrane protein</topology>
    </subcellularLocation>
    <subcellularLocation>
        <location evidence="10">Cell membrane</location>
        <topology evidence="10">Lipid-anchor</topology>
    </subcellularLocation>
</comment>
<organism evidence="12 13">
    <name type="scientific">Dinghuibacter silviterrae</name>
    <dbReference type="NCBI Taxonomy" id="1539049"/>
    <lineage>
        <taxon>Bacteria</taxon>
        <taxon>Pseudomonadati</taxon>
        <taxon>Bacteroidota</taxon>
        <taxon>Chitinophagia</taxon>
        <taxon>Chitinophagales</taxon>
        <taxon>Chitinophagaceae</taxon>
        <taxon>Dinghuibacter</taxon>
    </lineage>
</organism>
<dbReference type="FunFam" id="3.30.70.1430:FF:000001">
    <property type="entry name" value="Efflux pump membrane transporter"/>
    <property type="match status" value="1"/>
</dbReference>
<dbReference type="SUPFAM" id="SSF82714">
    <property type="entry name" value="Multidrug efflux transporter AcrB TolC docking domain, DN and DC subdomains"/>
    <property type="match status" value="2"/>
</dbReference>
<evidence type="ECO:0000313" key="13">
    <source>
        <dbReference type="Proteomes" id="UP000294498"/>
    </source>
</evidence>
<evidence type="ECO:0000313" key="12">
    <source>
        <dbReference type="EMBL" id="TDW97185.1"/>
    </source>
</evidence>
<keyword evidence="7 10" id="KW-0812">Transmembrane</keyword>
<feature type="transmembrane region" description="Helical" evidence="11">
    <location>
        <begin position="536"/>
        <end position="554"/>
    </location>
</feature>
<evidence type="ECO:0000256" key="8">
    <source>
        <dbReference type="ARBA" id="ARBA00022989"/>
    </source>
</evidence>
<dbReference type="PANTHER" id="PTHR32063:SF9">
    <property type="entry name" value="SIMILAR TO MULTIDRUG RESISTANCE PROTEIN MEXB"/>
    <property type="match status" value="1"/>
</dbReference>
<feature type="transmembrane region" description="Helical" evidence="11">
    <location>
        <begin position="894"/>
        <end position="914"/>
    </location>
</feature>
<feature type="transmembrane region" description="Helical" evidence="11">
    <location>
        <begin position="1005"/>
        <end position="1026"/>
    </location>
</feature>
<dbReference type="Gene3D" id="3.30.2090.10">
    <property type="entry name" value="Multidrug efflux transporter AcrB TolC docking domain, DN and DC subdomains"/>
    <property type="match status" value="2"/>
</dbReference>
<evidence type="ECO:0000256" key="2">
    <source>
        <dbReference type="ARBA" id="ARBA00007613"/>
    </source>
</evidence>
<dbReference type="NCBIfam" id="TIGR00915">
    <property type="entry name" value="2A0602"/>
    <property type="match status" value="1"/>
</dbReference>
<dbReference type="RefSeq" id="WP_133998961.1">
    <property type="nucleotide sequence ID" value="NZ_SODV01000002.1"/>
</dbReference>
<protein>
    <submittedName>
        <fullName evidence="12">Hydrophobe/amphiphile efflux-1 (HAE1) family protein/NodT family efflux transporter outer membrane factor (OMF) lipoprotein</fullName>
    </submittedName>
</protein>
<feature type="transmembrane region" description="Helical" evidence="11">
    <location>
        <begin position="966"/>
        <end position="985"/>
    </location>
</feature>
<keyword evidence="6" id="KW-0997">Cell inner membrane</keyword>
<dbReference type="Gene3D" id="1.20.1600.10">
    <property type="entry name" value="Outer membrane efflux proteins (OEP)"/>
    <property type="match status" value="1"/>
</dbReference>
<dbReference type="Gene3D" id="1.20.1640.10">
    <property type="entry name" value="Multidrug efflux transporter AcrB transmembrane domain"/>
    <property type="match status" value="2"/>
</dbReference>
<dbReference type="InterPro" id="IPR027463">
    <property type="entry name" value="AcrB_DN_DC_subdom"/>
</dbReference>
<comment type="similarity">
    <text evidence="3">Belongs to the resistance-nodulation-cell division (RND) (TC 2.A.6) family.</text>
</comment>
<evidence type="ECO:0000256" key="11">
    <source>
        <dbReference type="SAM" id="Phobius"/>
    </source>
</evidence>
<keyword evidence="10 12" id="KW-0449">Lipoprotein</keyword>
<dbReference type="OrthoDB" id="9758234at2"/>
<dbReference type="InterPro" id="IPR010131">
    <property type="entry name" value="MdtP/NodT-like"/>
</dbReference>
<gene>
    <name evidence="12" type="ORF">EDB95_5030</name>
</gene>
<dbReference type="GO" id="GO:0042910">
    <property type="term" value="F:xenobiotic transmembrane transporter activity"/>
    <property type="evidence" value="ECO:0007669"/>
    <property type="project" value="TreeGrafter"/>
</dbReference>
<dbReference type="SUPFAM" id="SSF56954">
    <property type="entry name" value="Outer membrane efflux proteins (OEP)"/>
    <property type="match status" value="1"/>
</dbReference>
<keyword evidence="9 10" id="KW-0472">Membrane</keyword>
<dbReference type="InterPro" id="IPR001036">
    <property type="entry name" value="Acrflvin-R"/>
</dbReference>
<evidence type="ECO:0000256" key="3">
    <source>
        <dbReference type="ARBA" id="ARBA00010942"/>
    </source>
</evidence>
<feature type="transmembrane region" description="Helical" evidence="11">
    <location>
        <begin position="390"/>
        <end position="415"/>
    </location>
</feature>
<keyword evidence="10" id="KW-0564">Palmitate</keyword>
<dbReference type="GO" id="GO:0005886">
    <property type="term" value="C:plasma membrane"/>
    <property type="evidence" value="ECO:0007669"/>
    <property type="project" value="UniProtKB-SubCell"/>
</dbReference>
<dbReference type="EMBL" id="SODV01000002">
    <property type="protein sequence ID" value="TDW97185.1"/>
    <property type="molecule type" value="Genomic_DNA"/>
</dbReference>
<evidence type="ECO:0000256" key="7">
    <source>
        <dbReference type="ARBA" id="ARBA00022692"/>
    </source>
</evidence>
<keyword evidence="5" id="KW-1003">Cell membrane</keyword>
<evidence type="ECO:0000256" key="9">
    <source>
        <dbReference type="ARBA" id="ARBA00023136"/>
    </source>
</evidence>